<dbReference type="KEGG" id="jeo:JMA_42570"/>
<reference evidence="1 2" key="1">
    <citation type="submission" date="2014-08" db="EMBL/GenBank/DDBJ databases">
        <title>Complete genome of a marine bacteria Jeotgalibacillus malaysiensis.</title>
        <authorList>
            <person name="Yaakop A.S."/>
            <person name="Chan K.-G."/>
            <person name="Goh K.M."/>
        </authorList>
    </citation>
    <scope>NUCLEOTIDE SEQUENCE [LARGE SCALE GENOMIC DNA]</scope>
    <source>
        <strain evidence="1 2">D5</strain>
        <plasmid evidence="2">Plasmid</plasmid>
    </source>
</reference>
<dbReference type="BioCyc" id="JESP1508404:G14D9-13580-MONOMER"/>
<evidence type="ECO:0000313" key="1">
    <source>
        <dbReference type="EMBL" id="AJD93574.1"/>
    </source>
</evidence>
<dbReference type="AlphaFoldDB" id="A0A0B5B055"/>
<dbReference type="Proteomes" id="UP000031449">
    <property type="component" value="Plasmid unnamed"/>
</dbReference>
<gene>
    <name evidence="1" type="ORF">JMA_42570</name>
</gene>
<dbReference type="HOGENOM" id="CLU_2193418_0_0_9"/>
<proteinExistence type="predicted"/>
<dbReference type="EMBL" id="CP009417">
    <property type="protein sequence ID" value="AJD93574.1"/>
    <property type="molecule type" value="Genomic_DNA"/>
</dbReference>
<sequence>MNQTKERWNEIRKKVESAHDYMDVNHWMHLLTAMDENEPNDGDYKKAFRNLRNTVLEDYVHVQAGKDPALDPFEETYHLLVYFETEKDGKESFKNYLLTVKDTLKSSQ</sequence>
<accession>A0A0B5B055</accession>
<keyword evidence="1" id="KW-0614">Plasmid</keyword>
<name>A0A0B5B055_9BACL</name>
<keyword evidence="2" id="KW-1185">Reference proteome</keyword>
<organism evidence="1 2">
    <name type="scientific">Jeotgalibacillus malaysiensis</name>
    <dbReference type="NCBI Taxonomy" id="1508404"/>
    <lineage>
        <taxon>Bacteria</taxon>
        <taxon>Bacillati</taxon>
        <taxon>Bacillota</taxon>
        <taxon>Bacilli</taxon>
        <taxon>Bacillales</taxon>
        <taxon>Caryophanaceae</taxon>
        <taxon>Jeotgalibacillus</taxon>
    </lineage>
</organism>
<protein>
    <submittedName>
        <fullName evidence="1">Uncharacterized protein</fullName>
    </submittedName>
</protein>
<geneLocation type="plasmid" evidence="2"/>
<evidence type="ECO:0000313" key="2">
    <source>
        <dbReference type="Proteomes" id="UP000031449"/>
    </source>
</evidence>